<dbReference type="Gene3D" id="1.20.1260.10">
    <property type="match status" value="1"/>
</dbReference>
<dbReference type="InterPro" id="IPR026820">
    <property type="entry name" value="VioB/RebD_dom"/>
</dbReference>
<dbReference type="Proteomes" id="UP000594015">
    <property type="component" value="Chromosome"/>
</dbReference>
<proteinExistence type="predicted"/>
<accession>A0AAE7NY30</accession>
<dbReference type="AlphaFoldDB" id="A0AAE7NY30"/>
<name>A0AAE7NY30_9BRAD</name>
<evidence type="ECO:0000259" key="1">
    <source>
        <dbReference type="Pfam" id="PF12902"/>
    </source>
</evidence>
<evidence type="ECO:0000313" key="2">
    <source>
        <dbReference type="EMBL" id="QOZ71014.1"/>
    </source>
</evidence>
<dbReference type="KEGG" id="barh:WN72_35425"/>
<organism evidence="2 3">
    <name type="scientific">Bradyrhizobium arachidis</name>
    <dbReference type="NCBI Taxonomy" id="858423"/>
    <lineage>
        <taxon>Bacteria</taxon>
        <taxon>Pseudomonadati</taxon>
        <taxon>Pseudomonadota</taxon>
        <taxon>Alphaproteobacteria</taxon>
        <taxon>Hyphomicrobiales</taxon>
        <taxon>Nitrobacteraceae</taxon>
        <taxon>Bradyrhizobium</taxon>
    </lineage>
</organism>
<dbReference type="Pfam" id="PF12902">
    <property type="entry name" value="Ferritin-like"/>
    <property type="match status" value="1"/>
</dbReference>
<dbReference type="EMBL" id="CP030050">
    <property type="protein sequence ID" value="QOZ71014.1"/>
    <property type="molecule type" value="Genomic_DNA"/>
</dbReference>
<sequence length="597" mass="68700">MTARTDQEARERILMSDNEISARNKIFPRNLTARSNSALERVVGNPANTRLESGVANCFPGLEFDVRTLDNRFFPGLLFRFVTKPLYPEEGTIPNQQGVRLLYIDYLNDPMLPETSELSWVKKLLTDYDANGKLAQAVSKGRWYLDWIEQDGKRLSMTDPQGNYYSCEIAWRFIRGLSPEGELRIGLIRRDALDPKPYYELVGERRRYVNAAGLYDLAYRPGELTESMCNPWSHDFRDCACHYWASNHPDVVIRDVPGSVEQAGAATVYVDWLSVVDRTSTIPAAGTIAQNRLFQIDHYEINQKWEKLPFVLEGREIGREYRPRQEEPGQPYGSDQELIDELSELARMELTLALEYLYALLSLRDPKSAEVRNAKWPGLAADLKVVRDFILLVAVGEMAHLRWANEMLWELDRANIRPNGWRYSPIVELAKNYPTLRLERRLEPLNPKTLDRFIDLERPSGEITRAYSRCVATLRNTKYPVAAYELALRIDGEGTDHYERFLGIKRILQAYGGGSGSFPYLRKVIRGRRDQTECERALELFEELRGHLGKAYAHAAERNSKLERSCIDAARRTMLMFRDEAEDLAEVRGIGVPFWDD</sequence>
<feature type="domain" description="Iminophenyl-pyruvate dimer synthase" evidence="1">
    <location>
        <begin position="346"/>
        <end position="462"/>
    </location>
</feature>
<dbReference type="InterPro" id="IPR012347">
    <property type="entry name" value="Ferritin-like"/>
</dbReference>
<protein>
    <recommendedName>
        <fullName evidence="1">Iminophenyl-pyruvate dimer synthase domain-containing protein</fullName>
    </recommendedName>
</protein>
<evidence type="ECO:0000313" key="3">
    <source>
        <dbReference type="Proteomes" id="UP000594015"/>
    </source>
</evidence>
<gene>
    <name evidence="2" type="ORF">WN72_35425</name>
</gene>
<reference evidence="2 3" key="1">
    <citation type="submission" date="2018-06" db="EMBL/GenBank/DDBJ databases">
        <title>Comparative genomics of Bradyrhizobium nodulating Arachidis hypogaea.</title>
        <authorList>
            <person name="Li Y."/>
        </authorList>
    </citation>
    <scope>NUCLEOTIDE SEQUENCE [LARGE SCALE GENOMIC DNA]</scope>
    <source>
        <strain evidence="2 3">CCBAU 051107</strain>
    </source>
</reference>